<protein>
    <submittedName>
        <fullName evidence="2">Helix-turn-helix domain-containing protein</fullName>
    </submittedName>
</protein>
<reference evidence="2 3" key="1">
    <citation type="submission" date="2024-03" db="EMBL/GenBank/DDBJ databases">
        <title>Draft genome sequence of Pseudonocardia tropica JCM 19149.</title>
        <authorList>
            <person name="Butdee W."/>
            <person name="Duangmal K."/>
        </authorList>
    </citation>
    <scope>NUCLEOTIDE SEQUENCE [LARGE SCALE GENOMIC DNA]</scope>
    <source>
        <strain evidence="2 3">JCM 19149</strain>
    </source>
</reference>
<name>A0ABV1K350_9PSEU</name>
<dbReference type="RefSeq" id="WP_345646826.1">
    <property type="nucleotide sequence ID" value="NZ_BAABLY010000042.1"/>
</dbReference>
<feature type="domain" description="Helix-turn-helix" evidence="1">
    <location>
        <begin position="13"/>
        <end position="58"/>
    </location>
</feature>
<accession>A0ABV1K350</accession>
<proteinExistence type="predicted"/>
<organism evidence="2 3">
    <name type="scientific">Pseudonocardia tropica</name>
    <dbReference type="NCBI Taxonomy" id="681289"/>
    <lineage>
        <taxon>Bacteria</taxon>
        <taxon>Bacillati</taxon>
        <taxon>Actinomycetota</taxon>
        <taxon>Actinomycetes</taxon>
        <taxon>Pseudonocardiales</taxon>
        <taxon>Pseudonocardiaceae</taxon>
        <taxon>Pseudonocardia</taxon>
    </lineage>
</organism>
<dbReference type="Pfam" id="PF12728">
    <property type="entry name" value="HTH_17"/>
    <property type="match status" value="1"/>
</dbReference>
<evidence type="ECO:0000259" key="1">
    <source>
        <dbReference type="Pfam" id="PF12728"/>
    </source>
</evidence>
<dbReference type="SUPFAM" id="SSF46955">
    <property type="entry name" value="Putative DNA-binding domain"/>
    <property type="match status" value="1"/>
</dbReference>
<comment type="caution">
    <text evidence="2">The sequence shown here is derived from an EMBL/GenBank/DDBJ whole genome shotgun (WGS) entry which is preliminary data.</text>
</comment>
<dbReference type="EMBL" id="JBEDNP010000031">
    <property type="protein sequence ID" value="MEQ3542311.1"/>
    <property type="molecule type" value="Genomic_DNA"/>
</dbReference>
<gene>
    <name evidence="2" type="ORF">WHI96_26230</name>
</gene>
<dbReference type="InterPro" id="IPR009061">
    <property type="entry name" value="DNA-bd_dom_put_sf"/>
</dbReference>
<evidence type="ECO:0000313" key="3">
    <source>
        <dbReference type="Proteomes" id="UP001464923"/>
    </source>
</evidence>
<dbReference type="InterPro" id="IPR041657">
    <property type="entry name" value="HTH_17"/>
</dbReference>
<evidence type="ECO:0000313" key="2">
    <source>
        <dbReference type="EMBL" id="MEQ3542311.1"/>
    </source>
</evidence>
<sequence>MSIAERGPARPSFYTAAETAEILRLDESTLYRHLRSGSFPGVKIGGRYVVPSAVIDRLVDDVLVTGRCVDLGAWTEEWRRQQATVSAALPGAIARLAGGGA</sequence>
<keyword evidence="3" id="KW-1185">Reference proteome</keyword>
<dbReference type="Proteomes" id="UP001464923">
    <property type="component" value="Unassembled WGS sequence"/>
</dbReference>